<sequence length="326" mass="33925">MLLVSACGGDDQTLTTPDGSLISTPTTRLAEVNIVGADRDYAKTCFAPTAPDPGKQDVNRIVVTDPLLLDDLCALGVGAKVTGITVADGDVPRYLGPQLASVPTIGESPDAAAVGTADPDIVLTTPDTSARAAGFAGTRVVTVDPTADPAANWADRYLSVASALNRTTAATDLLARFTREATRTGTRKDAVHTEVSLVRFAADGQTMEGTDSFAAQVLAAIGVQRPVSQRRPGSTGLTDDNLTDADADLIYVSYRDAGDVTGPDVKGSTAFGHARSILESDRWLDMGAPTWKRVLAVDDTVWYSTSGLAAAWLVLNDVKGSLDSAS</sequence>
<comment type="similarity">
    <text evidence="2">Belongs to the bacterial solute-binding protein 8 family.</text>
</comment>
<comment type="subcellular location">
    <subcellularLocation>
        <location evidence="1">Cell envelope</location>
    </subcellularLocation>
</comment>
<dbReference type="Gene3D" id="3.40.50.1980">
    <property type="entry name" value="Nitrogenase molybdenum iron protein domain"/>
    <property type="match status" value="2"/>
</dbReference>
<evidence type="ECO:0000256" key="1">
    <source>
        <dbReference type="ARBA" id="ARBA00004196"/>
    </source>
</evidence>
<evidence type="ECO:0000256" key="4">
    <source>
        <dbReference type="ARBA" id="ARBA00022729"/>
    </source>
</evidence>
<dbReference type="PROSITE" id="PS50983">
    <property type="entry name" value="FE_B12_PBP"/>
    <property type="match status" value="1"/>
</dbReference>
<proteinExistence type="inferred from homology"/>
<keyword evidence="4" id="KW-0732">Signal</keyword>
<dbReference type="Pfam" id="PF01497">
    <property type="entry name" value="Peripla_BP_2"/>
    <property type="match status" value="1"/>
</dbReference>
<dbReference type="EMBL" id="CP045809">
    <property type="protein sequence ID" value="QHN37621.1"/>
    <property type="molecule type" value="Genomic_DNA"/>
</dbReference>
<dbReference type="PANTHER" id="PTHR30532:SF25">
    <property type="entry name" value="IRON(III) DICITRATE-BINDING PERIPLASMIC PROTEIN"/>
    <property type="match status" value="1"/>
</dbReference>
<dbReference type="InterPro" id="IPR051313">
    <property type="entry name" value="Bact_iron-sidero_bind"/>
</dbReference>
<keyword evidence="7" id="KW-1185">Reference proteome</keyword>
<organism evidence="6 7">
    <name type="scientific">Gordonia pseudamarae</name>
    <dbReference type="NCBI Taxonomy" id="2831662"/>
    <lineage>
        <taxon>Bacteria</taxon>
        <taxon>Bacillati</taxon>
        <taxon>Actinomycetota</taxon>
        <taxon>Actinomycetes</taxon>
        <taxon>Mycobacteriales</taxon>
        <taxon>Gordoniaceae</taxon>
        <taxon>Gordonia</taxon>
    </lineage>
</organism>
<evidence type="ECO:0000313" key="6">
    <source>
        <dbReference type="EMBL" id="QHN37621.1"/>
    </source>
</evidence>
<evidence type="ECO:0000313" key="7">
    <source>
        <dbReference type="Proteomes" id="UP001059836"/>
    </source>
</evidence>
<dbReference type="Proteomes" id="UP001059836">
    <property type="component" value="Chromosome"/>
</dbReference>
<protein>
    <submittedName>
        <fullName evidence="6">ABC transporter substrate-binding protein</fullName>
    </submittedName>
</protein>
<dbReference type="InterPro" id="IPR002491">
    <property type="entry name" value="ABC_transptr_periplasmic_BD"/>
</dbReference>
<accession>A0ABX6IPG3</accession>
<reference evidence="6" key="1">
    <citation type="journal article" date="2021" name="Nat. Microbiol.">
        <title>Cocultivation of an ultrasmall environmental parasitic bacterium with lytic ability against bacteria associated with wastewater foams.</title>
        <authorList>
            <person name="Batinovic S."/>
            <person name="Rose J.J.A."/>
            <person name="Ratcliffe J."/>
            <person name="Seviour R.J."/>
            <person name="Petrovski S."/>
        </authorList>
    </citation>
    <scope>NUCLEOTIDE SEQUENCE</scope>
    <source>
        <strain evidence="6">CON9</strain>
    </source>
</reference>
<keyword evidence="3" id="KW-0813">Transport</keyword>
<gene>
    <name evidence="6" type="ORF">GII31_15180</name>
</gene>
<feature type="domain" description="Fe/B12 periplasmic-binding" evidence="5">
    <location>
        <begin position="60"/>
        <end position="326"/>
    </location>
</feature>
<evidence type="ECO:0000256" key="2">
    <source>
        <dbReference type="ARBA" id="ARBA00008814"/>
    </source>
</evidence>
<evidence type="ECO:0000256" key="3">
    <source>
        <dbReference type="ARBA" id="ARBA00022448"/>
    </source>
</evidence>
<evidence type="ECO:0000259" key="5">
    <source>
        <dbReference type="PROSITE" id="PS50983"/>
    </source>
</evidence>
<dbReference type="SUPFAM" id="SSF53807">
    <property type="entry name" value="Helical backbone' metal receptor"/>
    <property type="match status" value="1"/>
</dbReference>
<dbReference type="PANTHER" id="PTHR30532">
    <property type="entry name" value="IRON III DICITRATE-BINDING PERIPLASMIC PROTEIN"/>
    <property type="match status" value="1"/>
</dbReference>
<name>A0ABX6IPG3_9ACTN</name>